<reference evidence="1 2" key="1">
    <citation type="submission" date="2015-03" db="EMBL/GenBank/DDBJ databases">
        <title>Genome sequence of Pseudoalteromonas aurantia.</title>
        <authorList>
            <person name="Xie B.-B."/>
            <person name="Rong J.-C."/>
            <person name="Qin Q.-L."/>
            <person name="Zhang Y.-Z."/>
        </authorList>
    </citation>
    <scope>NUCLEOTIDE SEQUENCE [LARGE SCALE GENOMIC DNA]</scope>
    <source>
        <strain evidence="1 2">208</strain>
    </source>
</reference>
<dbReference type="EMBL" id="AQGV01000015">
    <property type="protein sequence ID" value="MBE0370249.1"/>
    <property type="molecule type" value="Genomic_DNA"/>
</dbReference>
<gene>
    <name evidence="1" type="ORF">PAUR_b0234</name>
</gene>
<dbReference type="Gene3D" id="3.20.20.370">
    <property type="entry name" value="Glycoside hydrolase/deacetylase"/>
    <property type="match status" value="1"/>
</dbReference>
<dbReference type="NCBIfam" id="NF003816">
    <property type="entry name" value="PRK05406.1-5"/>
    <property type="match status" value="1"/>
</dbReference>
<dbReference type="PANTHER" id="PTHR30292">
    <property type="entry name" value="UNCHARACTERIZED PROTEIN YBGL-RELATED"/>
    <property type="match status" value="1"/>
</dbReference>
<dbReference type="Pfam" id="PF03746">
    <property type="entry name" value="LamB_YcsF"/>
    <property type="match status" value="1"/>
</dbReference>
<accession>A0ABR9EIK5</accession>
<evidence type="ECO:0000313" key="1">
    <source>
        <dbReference type="EMBL" id="MBE0370249.1"/>
    </source>
</evidence>
<dbReference type="Proteomes" id="UP000615755">
    <property type="component" value="Unassembled WGS sequence"/>
</dbReference>
<name>A0ABR9EIK5_9GAMM</name>
<organism evidence="1 2">
    <name type="scientific">Pseudoalteromonas aurantia 208</name>
    <dbReference type="NCBI Taxonomy" id="1314867"/>
    <lineage>
        <taxon>Bacteria</taxon>
        <taxon>Pseudomonadati</taxon>
        <taxon>Pseudomonadota</taxon>
        <taxon>Gammaproteobacteria</taxon>
        <taxon>Alteromonadales</taxon>
        <taxon>Pseudoalteromonadaceae</taxon>
        <taxon>Pseudoalteromonas</taxon>
    </lineage>
</organism>
<dbReference type="InterPro" id="IPR011330">
    <property type="entry name" value="Glyco_hydro/deAcase_b/a-brl"/>
</dbReference>
<dbReference type="InterPro" id="IPR005501">
    <property type="entry name" value="LamB/YcsF/PxpA-like"/>
</dbReference>
<protein>
    <submittedName>
        <fullName evidence="1">UPF0271 protein</fullName>
    </submittedName>
</protein>
<dbReference type="SUPFAM" id="SSF88713">
    <property type="entry name" value="Glycoside hydrolase/deacetylase"/>
    <property type="match status" value="1"/>
</dbReference>
<comment type="caution">
    <text evidence="1">The sequence shown here is derived from an EMBL/GenBank/DDBJ whole genome shotgun (WGS) entry which is preliminary data.</text>
</comment>
<evidence type="ECO:0000313" key="2">
    <source>
        <dbReference type="Proteomes" id="UP000615755"/>
    </source>
</evidence>
<dbReference type="NCBIfam" id="NF003814">
    <property type="entry name" value="PRK05406.1-3"/>
    <property type="match status" value="1"/>
</dbReference>
<sequence>MLLNCDLGESFGAWTMGLDTKAMAEIDCANIACGFHAGDPDVIAATLQLAKQHNVTVGAHPSYPDKQGFGRRSMQMQHQELIHCLHYQIAALEGMAKVYGITLKYVKPHGALYNDMMRDNAILKSVLQAIADYPSDLKLMMLATRKQSEHRLLANTYNVAVLFEAFADRLYTDDGLLSPRSMPTAVHDKTALLAQVTQLITHQSVQTSSGKTLPLAADTLCVHGDNEDSIALVKEIRALLSNTAISR</sequence>
<keyword evidence="2" id="KW-1185">Reference proteome</keyword>
<dbReference type="PANTHER" id="PTHR30292:SF0">
    <property type="entry name" value="5-OXOPROLINASE SUBUNIT A"/>
    <property type="match status" value="1"/>
</dbReference>
<dbReference type="CDD" id="cd10787">
    <property type="entry name" value="LamB_YcsF_like"/>
    <property type="match status" value="1"/>
</dbReference>
<dbReference type="RefSeq" id="WP_192509402.1">
    <property type="nucleotide sequence ID" value="NZ_AQGV01000015.1"/>
</dbReference>
<proteinExistence type="predicted"/>